<dbReference type="STRING" id="331678.Cphamn1_0470"/>
<sequence>MDIINDMLKTVTGITSGLWPEPSFATPGLVGERLRPCPGTPNCVCSEHSDSPEWVEPLAFREMSPDEAWKFLKEVIGTMGGEVQNEEEGYLWSTFTVPVFGFVDDVEFRMDDAEAVIQVRSASRLGFSDLGVNRGRVEEFRRRFADRSGG</sequence>
<proteinExistence type="predicted"/>
<dbReference type="PANTHER" id="PTHR34801">
    <property type="entry name" value="EXPRESSED PROTEIN"/>
    <property type="match status" value="1"/>
</dbReference>
<organism evidence="1">
    <name type="scientific">Chlorobium phaeobacteroides (strain BS1)</name>
    <dbReference type="NCBI Taxonomy" id="331678"/>
    <lineage>
        <taxon>Bacteria</taxon>
        <taxon>Pseudomonadati</taxon>
        <taxon>Chlorobiota</taxon>
        <taxon>Chlorobiia</taxon>
        <taxon>Chlorobiales</taxon>
        <taxon>Chlorobiaceae</taxon>
        <taxon>Chlorobium/Pelodictyon group</taxon>
        <taxon>Chlorobium</taxon>
    </lineage>
</organism>
<gene>
    <name evidence="1" type="ordered locus">Cphamn1_0470</name>
</gene>
<dbReference type="HOGENOM" id="CLU_105603_1_0_10"/>
<reference evidence="1" key="1">
    <citation type="submission" date="2008-06" db="EMBL/GenBank/DDBJ databases">
        <title>Complete sequence of Chlorobium phaeobacteroides BS1.</title>
        <authorList>
            <consortium name="US DOE Joint Genome Institute"/>
            <person name="Lucas S."/>
            <person name="Copeland A."/>
            <person name="Lapidus A."/>
            <person name="Glavina del Rio T."/>
            <person name="Dalin E."/>
            <person name="Tice H."/>
            <person name="Bruce D."/>
            <person name="Goodwin L."/>
            <person name="Pitluck S."/>
            <person name="Schmutz J."/>
            <person name="Larimer F."/>
            <person name="Land M."/>
            <person name="Hauser L."/>
            <person name="Kyrpides N."/>
            <person name="Ovchinnikova G."/>
            <person name="Li T."/>
            <person name="Liu Z."/>
            <person name="Zhao F."/>
            <person name="Overmann J."/>
            <person name="Bryant D.A."/>
            <person name="Richardson P."/>
        </authorList>
    </citation>
    <scope>NUCLEOTIDE SEQUENCE [LARGE SCALE GENOMIC DNA]</scope>
    <source>
        <strain evidence="1">BS1</strain>
    </source>
</reference>
<dbReference type="Pfam" id="PF07386">
    <property type="entry name" value="DUF1499"/>
    <property type="match status" value="1"/>
</dbReference>
<evidence type="ECO:0000313" key="1">
    <source>
        <dbReference type="EMBL" id="ACE03434.1"/>
    </source>
</evidence>
<protein>
    <recommendedName>
        <fullName evidence="2">DUF1499 domain-containing protein</fullName>
    </recommendedName>
</protein>
<dbReference type="eggNOG" id="COG4446">
    <property type="taxonomic scope" value="Bacteria"/>
</dbReference>
<name>B3EM56_CHLPB</name>
<dbReference type="InterPro" id="IPR010865">
    <property type="entry name" value="DUF1499"/>
</dbReference>
<accession>B3EM56</accession>
<evidence type="ECO:0008006" key="2">
    <source>
        <dbReference type="Google" id="ProtNLM"/>
    </source>
</evidence>
<dbReference type="PANTHER" id="PTHR34801:SF6">
    <property type="entry name" value="SLL1620 PROTEIN"/>
    <property type="match status" value="1"/>
</dbReference>
<dbReference type="EMBL" id="CP001101">
    <property type="protein sequence ID" value="ACE03434.1"/>
    <property type="molecule type" value="Genomic_DNA"/>
</dbReference>
<dbReference type="OrthoDB" id="9763616at2"/>
<dbReference type="KEGG" id="cpb:Cphamn1_0470"/>
<dbReference type="AlphaFoldDB" id="B3EM56"/>